<protein>
    <submittedName>
        <fullName evidence="1">Uncharacterized protein</fullName>
    </submittedName>
</protein>
<keyword evidence="2" id="KW-1185">Reference proteome</keyword>
<dbReference type="AlphaFoldDB" id="A0AAN0T607"/>
<gene>
    <name evidence="1" type="ORF">SB48_HM08orf03522</name>
</gene>
<name>A0AAN0T607_HEYCO</name>
<reference evidence="2" key="1">
    <citation type="submission" date="2015-01" db="EMBL/GenBank/DDBJ databases">
        <title>Comparative genome analysis of Bacillus coagulans HM-08, Clostridium butyricum HM-68, Bacillus subtilis HM-66 and Bacillus paralicheniformis BL-09.</title>
        <authorList>
            <person name="Zhang H."/>
        </authorList>
    </citation>
    <scope>NUCLEOTIDE SEQUENCE [LARGE SCALE GENOMIC DNA]</scope>
    <source>
        <strain evidence="2">HM-08</strain>
    </source>
</reference>
<evidence type="ECO:0000313" key="1">
    <source>
        <dbReference type="EMBL" id="AJO23028.1"/>
    </source>
</evidence>
<evidence type="ECO:0000313" key="2">
    <source>
        <dbReference type="Proteomes" id="UP000032024"/>
    </source>
</evidence>
<dbReference type="EMBL" id="CP010525">
    <property type="protein sequence ID" value="AJO23028.1"/>
    <property type="molecule type" value="Genomic_DNA"/>
</dbReference>
<organism evidence="1 2">
    <name type="scientific">Heyndrickxia coagulans</name>
    <name type="common">Weizmannia coagulans</name>
    <dbReference type="NCBI Taxonomy" id="1398"/>
    <lineage>
        <taxon>Bacteria</taxon>
        <taxon>Bacillati</taxon>
        <taxon>Bacillota</taxon>
        <taxon>Bacilli</taxon>
        <taxon>Bacillales</taxon>
        <taxon>Bacillaceae</taxon>
        <taxon>Heyndrickxia</taxon>
    </lineage>
</organism>
<sequence length="38" mass="4307">MRQNETAVPVCLIFLCAGQTKQDESGVFSWHAFCLFTK</sequence>
<accession>A0AAN0T607</accession>
<dbReference type="Proteomes" id="UP000032024">
    <property type="component" value="Chromosome"/>
</dbReference>
<proteinExistence type="predicted"/>